<dbReference type="Proteomes" id="UP001232245">
    <property type="component" value="Unassembled WGS sequence"/>
</dbReference>
<feature type="transmembrane region" description="Helical" evidence="1">
    <location>
        <begin position="36"/>
        <end position="53"/>
    </location>
</feature>
<dbReference type="RefSeq" id="WP_095303544.1">
    <property type="nucleotide sequence ID" value="NZ_CADEPK010000215.1"/>
</dbReference>
<keyword evidence="1" id="KW-1133">Transmembrane helix</keyword>
<protein>
    <submittedName>
        <fullName evidence="2">Uncharacterized protein</fullName>
    </submittedName>
</protein>
<sequence>MLRRIKRHVVPILCIIALLAPIIGMLLIDFYYYSTVFGWTIGFCCLVTSYIIVSKRPDEDDAVTSTTESH</sequence>
<evidence type="ECO:0000256" key="1">
    <source>
        <dbReference type="SAM" id="Phobius"/>
    </source>
</evidence>
<feature type="transmembrane region" description="Helical" evidence="1">
    <location>
        <begin position="12"/>
        <end position="30"/>
    </location>
</feature>
<name>A0ABT9Z3P7_9BACI</name>
<reference evidence="2 3" key="1">
    <citation type="submission" date="2023-07" db="EMBL/GenBank/DDBJ databases">
        <title>Genomic Encyclopedia of Type Strains, Phase IV (KMG-IV): sequencing the most valuable type-strain genomes for metagenomic binning, comparative biology and taxonomic classification.</title>
        <authorList>
            <person name="Goeker M."/>
        </authorList>
    </citation>
    <scope>NUCLEOTIDE SEQUENCE [LARGE SCALE GENOMIC DNA]</scope>
    <source>
        <strain evidence="2 3">DSM 17723</strain>
    </source>
</reference>
<evidence type="ECO:0000313" key="2">
    <source>
        <dbReference type="EMBL" id="MDQ0226886.1"/>
    </source>
</evidence>
<comment type="caution">
    <text evidence="2">The sequence shown here is derived from an EMBL/GenBank/DDBJ whole genome shotgun (WGS) entry which is preliminary data.</text>
</comment>
<keyword evidence="3" id="KW-1185">Reference proteome</keyword>
<keyword evidence="1" id="KW-0812">Transmembrane</keyword>
<gene>
    <name evidence="2" type="ORF">J2S02_003231</name>
</gene>
<accession>A0ABT9Z3P7</accession>
<proteinExistence type="predicted"/>
<dbReference type="EMBL" id="JAUSTZ010000007">
    <property type="protein sequence ID" value="MDQ0226886.1"/>
    <property type="molecule type" value="Genomic_DNA"/>
</dbReference>
<organism evidence="2 3">
    <name type="scientific">Metabacillus niabensis</name>
    <dbReference type="NCBI Taxonomy" id="324854"/>
    <lineage>
        <taxon>Bacteria</taxon>
        <taxon>Bacillati</taxon>
        <taxon>Bacillota</taxon>
        <taxon>Bacilli</taxon>
        <taxon>Bacillales</taxon>
        <taxon>Bacillaceae</taxon>
        <taxon>Metabacillus</taxon>
    </lineage>
</organism>
<keyword evidence="1" id="KW-0472">Membrane</keyword>
<evidence type="ECO:0000313" key="3">
    <source>
        <dbReference type="Proteomes" id="UP001232245"/>
    </source>
</evidence>